<proteinExistence type="predicted"/>
<dbReference type="KEGG" id="ark:D6B99_08125"/>
<organism evidence="1 2">
    <name type="scientific">Arachidicoccus soli</name>
    <dbReference type="NCBI Taxonomy" id="2341117"/>
    <lineage>
        <taxon>Bacteria</taxon>
        <taxon>Pseudomonadati</taxon>
        <taxon>Bacteroidota</taxon>
        <taxon>Chitinophagia</taxon>
        <taxon>Chitinophagales</taxon>
        <taxon>Chitinophagaceae</taxon>
        <taxon>Arachidicoccus</taxon>
    </lineage>
</organism>
<name>A0A386HP80_9BACT</name>
<accession>A0A386HP80</accession>
<dbReference type="EMBL" id="CP032489">
    <property type="protein sequence ID" value="AYD47573.1"/>
    <property type="molecule type" value="Genomic_DNA"/>
</dbReference>
<reference evidence="1 2" key="1">
    <citation type="submission" date="2018-09" db="EMBL/GenBank/DDBJ databases">
        <title>Arachidicoccus sp. nov., a bacterium isolated from soil.</title>
        <authorList>
            <person name="Weon H.-Y."/>
            <person name="Kwon S.-W."/>
            <person name="Lee S.A."/>
        </authorList>
    </citation>
    <scope>NUCLEOTIDE SEQUENCE [LARGE SCALE GENOMIC DNA]</scope>
    <source>
        <strain evidence="1 2">KIS59-12</strain>
    </source>
</reference>
<evidence type="ECO:0000313" key="1">
    <source>
        <dbReference type="EMBL" id="AYD47573.1"/>
    </source>
</evidence>
<evidence type="ECO:0000313" key="2">
    <source>
        <dbReference type="Proteomes" id="UP000266118"/>
    </source>
</evidence>
<sequence length="196" mass="22463">MHLKTAQGSLRFSLSLPYVNLFNFQFPDEAFKAVGFLGAKAGIDFFYKDNHYISLNAGGATSAGLPNKKYYGYDTTASIFYVNLKNNLILGKFSLGYGLNASQIEWHNKIVTDSINLNQSIRNTLLGLSFSAQYCLGKSFYFDASYQPDFFILNPSSKFKYQHYISFGFVYKLTLKTRKQQPLNKQINRKKVYIFY</sequence>
<dbReference type="AlphaFoldDB" id="A0A386HP80"/>
<gene>
    <name evidence="1" type="ORF">D6B99_08125</name>
</gene>
<dbReference type="OrthoDB" id="1198767at2"/>
<evidence type="ECO:0008006" key="3">
    <source>
        <dbReference type="Google" id="ProtNLM"/>
    </source>
</evidence>
<dbReference type="Proteomes" id="UP000266118">
    <property type="component" value="Chromosome"/>
</dbReference>
<keyword evidence="2" id="KW-1185">Reference proteome</keyword>
<protein>
    <recommendedName>
        <fullName evidence="3">Outer membrane protein beta-barrel domain-containing protein</fullName>
    </recommendedName>
</protein>